<keyword evidence="2" id="KW-1185">Reference proteome</keyword>
<organism evidence="1 2">
    <name type="scientific">Brenneria tiliae</name>
    <dbReference type="NCBI Taxonomy" id="2914984"/>
    <lineage>
        <taxon>Bacteria</taxon>
        <taxon>Pseudomonadati</taxon>
        <taxon>Pseudomonadota</taxon>
        <taxon>Gammaproteobacteria</taxon>
        <taxon>Enterobacterales</taxon>
        <taxon>Pectobacteriaceae</taxon>
        <taxon>Brenneria</taxon>
    </lineage>
</organism>
<sequence length="83" mass="9458">SRIAPPLKRLQSVLATVCCEVFCSLTIWNKLKFETTQLNIIRKGSDFVVSESLKNRSHEMFSVRGLSEQFKAKAHSAEEAEWT</sequence>
<name>A0ABT0MMU2_9GAMM</name>
<evidence type="ECO:0000313" key="2">
    <source>
        <dbReference type="Proteomes" id="UP001203069"/>
    </source>
</evidence>
<dbReference type="RefSeq" id="WP_249243210.1">
    <property type="nucleotide sequence ID" value="NZ_JAKPBZ010000024.1"/>
</dbReference>
<gene>
    <name evidence="1" type="ORF">MFP26_00120</name>
</gene>
<accession>A0ABT0MMU2</accession>
<feature type="non-terminal residue" evidence="1">
    <location>
        <position position="1"/>
    </location>
</feature>
<proteinExistence type="predicted"/>
<evidence type="ECO:0000313" key="1">
    <source>
        <dbReference type="EMBL" id="MCL2891171.1"/>
    </source>
</evidence>
<comment type="caution">
    <text evidence="1">The sequence shown here is derived from an EMBL/GenBank/DDBJ whole genome shotgun (WGS) entry which is preliminary data.</text>
</comment>
<reference evidence="1 2" key="1">
    <citation type="submission" date="2022-02" db="EMBL/GenBank/DDBJ databases">
        <title>Description of Brenneria tiliae sp. nov. isolated from symptomatic Tilia x moltkei and Tilia x europaea trees in the UK.</title>
        <authorList>
            <person name="Kile H."/>
        </authorList>
    </citation>
    <scope>NUCLEOTIDE SEQUENCE [LARGE SCALE GENOMIC DNA]</scope>
    <source>
        <strain evidence="1 2">MC1SB4.1</strain>
    </source>
</reference>
<dbReference type="EMBL" id="JAKPBZ010000024">
    <property type="protein sequence ID" value="MCL2891171.1"/>
    <property type="molecule type" value="Genomic_DNA"/>
</dbReference>
<dbReference type="Proteomes" id="UP001203069">
    <property type="component" value="Unassembled WGS sequence"/>
</dbReference>
<protein>
    <submittedName>
        <fullName evidence="1">Uncharacterized protein</fullName>
    </submittedName>
</protein>